<organism evidence="5 6">
    <name type="scientific">Fibrisoma montanum</name>
    <dbReference type="NCBI Taxonomy" id="2305895"/>
    <lineage>
        <taxon>Bacteria</taxon>
        <taxon>Pseudomonadati</taxon>
        <taxon>Bacteroidota</taxon>
        <taxon>Cytophagia</taxon>
        <taxon>Cytophagales</taxon>
        <taxon>Spirosomataceae</taxon>
        <taxon>Fibrisoma</taxon>
    </lineage>
</organism>
<dbReference type="PANTHER" id="PTHR43280">
    <property type="entry name" value="ARAC-FAMILY TRANSCRIPTIONAL REGULATOR"/>
    <property type="match status" value="1"/>
</dbReference>
<dbReference type="InterPro" id="IPR009057">
    <property type="entry name" value="Homeodomain-like_sf"/>
</dbReference>
<evidence type="ECO:0000259" key="4">
    <source>
        <dbReference type="PROSITE" id="PS01124"/>
    </source>
</evidence>
<dbReference type="PANTHER" id="PTHR43280:SF28">
    <property type="entry name" value="HTH-TYPE TRANSCRIPTIONAL ACTIVATOR RHAS"/>
    <property type="match status" value="1"/>
</dbReference>
<dbReference type="Pfam" id="PF12833">
    <property type="entry name" value="HTH_18"/>
    <property type="match status" value="1"/>
</dbReference>
<dbReference type="Gene3D" id="2.60.120.10">
    <property type="entry name" value="Jelly Rolls"/>
    <property type="match status" value="1"/>
</dbReference>
<dbReference type="PROSITE" id="PS00041">
    <property type="entry name" value="HTH_ARAC_FAMILY_1"/>
    <property type="match status" value="1"/>
</dbReference>
<dbReference type="InterPro" id="IPR014710">
    <property type="entry name" value="RmlC-like_jellyroll"/>
</dbReference>
<dbReference type="AlphaFoldDB" id="A0A418M484"/>
<dbReference type="InterPro" id="IPR003313">
    <property type="entry name" value="AraC-bd"/>
</dbReference>
<reference evidence="5 6" key="1">
    <citation type="submission" date="2018-08" db="EMBL/GenBank/DDBJ databases">
        <title>Fibrisoma montanum sp. nov., isolated from Danxia mountain soil.</title>
        <authorList>
            <person name="Huang Y."/>
        </authorList>
    </citation>
    <scope>NUCLEOTIDE SEQUENCE [LARGE SCALE GENOMIC DNA]</scope>
    <source>
        <strain evidence="5 6">HYT19</strain>
    </source>
</reference>
<comment type="caution">
    <text evidence="5">The sequence shown here is derived from an EMBL/GenBank/DDBJ whole genome shotgun (WGS) entry which is preliminary data.</text>
</comment>
<dbReference type="Gene3D" id="1.10.10.60">
    <property type="entry name" value="Homeodomain-like"/>
    <property type="match status" value="2"/>
</dbReference>
<feature type="domain" description="HTH araC/xylS-type" evidence="4">
    <location>
        <begin position="178"/>
        <end position="278"/>
    </location>
</feature>
<dbReference type="SUPFAM" id="SSF51215">
    <property type="entry name" value="Regulatory protein AraC"/>
    <property type="match status" value="1"/>
</dbReference>
<dbReference type="RefSeq" id="WP_119669749.1">
    <property type="nucleotide sequence ID" value="NZ_QXED01000006.1"/>
</dbReference>
<keyword evidence="2" id="KW-0238">DNA-binding</keyword>
<keyword evidence="6" id="KW-1185">Reference proteome</keyword>
<accession>A0A418M484</accession>
<dbReference type="Pfam" id="PF02311">
    <property type="entry name" value="AraC_binding"/>
    <property type="match status" value="1"/>
</dbReference>
<evidence type="ECO:0000313" key="6">
    <source>
        <dbReference type="Proteomes" id="UP000283523"/>
    </source>
</evidence>
<evidence type="ECO:0000256" key="1">
    <source>
        <dbReference type="ARBA" id="ARBA00023015"/>
    </source>
</evidence>
<dbReference type="InterPro" id="IPR018062">
    <property type="entry name" value="HTH_AraC-typ_CS"/>
</dbReference>
<dbReference type="EMBL" id="QXED01000006">
    <property type="protein sequence ID" value="RIV20582.1"/>
    <property type="molecule type" value="Genomic_DNA"/>
</dbReference>
<sequence length="284" mass="33171">MKRYILHAPFNIYHFEATAWTHAVHKHTYFEIIFILKGHGIHNINGNTFGYNEGDVFLLGPEDYHHFSIQALTEFCFIRFNESIHKDPAGEKESPWQPIITTLLTTSSQSRGTIVEDKQEKQKLHHLLTVLEEEYRREQSPYFALIRDSLLRSMLIILARNLFGHHPMASAQTNDSVEAILMYIRQHIYQPQKLTIDHLADVFHYAPAYISLFFKKQTGESLKHYIVKYKIRLIEARLLYSSLNLAQIADEFGYTDESHLCKQFRKYTGSTPSAFRRQAHLLSS</sequence>
<evidence type="ECO:0000256" key="2">
    <source>
        <dbReference type="ARBA" id="ARBA00023125"/>
    </source>
</evidence>
<protein>
    <submittedName>
        <fullName evidence="5">Helix-turn-helix domain-containing protein</fullName>
    </submittedName>
</protein>
<dbReference type="OrthoDB" id="2569619at2"/>
<evidence type="ECO:0000256" key="3">
    <source>
        <dbReference type="ARBA" id="ARBA00023163"/>
    </source>
</evidence>
<dbReference type="SUPFAM" id="SSF46689">
    <property type="entry name" value="Homeodomain-like"/>
    <property type="match status" value="2"/>
</dbReference>
<dbReference type="InterPro" id="IPR018060">
    <property type="entry name" value="HTH_AraC"/>
</dbReference>
<proteinExistence type="predicted"/>
<keyword evidence="1" id="KW-0805">Transcription regulation</keyword>
<dbReference type="SMART" id="SM00342">
    <property type="entry name" value="HTH_ARAC"/>
    <property type="match status" value="1"/>
</dbReference>
<dbReference type="Proteomes" id="UP000283523">
    <property type="component" value="Unassembled WGS sequence"/>
</dbReference>
<gene>
    <name evidence="5" type="ORF">DYU11_21295</name>
</gene>
<dbReference type="PROSITE" id="PS01124">
    <property type="entry name" value="HTH_ARAC_FAMILY_2"/>
    <property type="match status" value="1"/>
</dbReference>
<evidence type="ECO:0000313" key="5">
    <source>
        <dbReference type="EMBL" id="RIV20582.1"/>
    </source>
</evidence>
<dbReference type="GO" id="GO:0003700">
    <property type="term" value="F:DNA-binding transcription factor activity"/>
    <property type="evidence" value="ECO:0007669"/>
    <property type="project" value="InterPro"/>
</dbReference>
<keyword evidence="3" id="KW-0804">Transcription</keyword>
<name>A0A418M484_9BACT</name>
<dbReference type="GO" id="GO:0043565">
    <property type="term" value="F:sequence-specific DNA binding"/>
    <property type="evidence" value="ECO:0007669"/>
    <property type="project" value="InterPro"/>
</dbReference>
<dbReference type="InterPro" id="IPR037923">
    <property type="entry name" value="HTH-like"/>
</dbReference>